<evidence type="ECO:0000256" key="1">
    <source>
        <dbReference type="SAM" id="SignalP"/>
    </source>
</evidence>
<dbReference type="Gene3D" id="2.60.40.4070">
    <property type="match status" value="1"/>
</dbReference>
<accession>A0A956RPR1</accession>
<dbReference type="EMBL" id="JAGQHR010000206">
    <property type="protein sequence ID" value="MCA9727647.1"/>
    <property type="molecule type" value="Genomic_DNA"/>
</dbReference>
<keyword evidence="1" id="KW-0732">Signal</keyword>
<dbReference type="AlphaFoldDB" id="A0A956RPR1"/>
<feature type="signal peptide" evidence="1">
    <location>
        <begin position="1"/>
        <end position="22"/>
    </location>
</feature>
<name>A0A956RPR1_UNCEI</name>
<evidence type="ECO:0000313" key="4">
    <source>
        <dbReference type="Proteomes" id="UP000697710"/>
    </source>
</evidence>
<reference evidence="3" key="2">
    <citation type="journal article" date="2021" name="Microbiome">
        <title>Successional dynamics and alternative stable states in a saline activated sludge microbial community over 9 years.</title>
        <authorList>
            <person name="Wang Y."/>
            <person name="Ye J."/>
            <person name="Ju F."/>
            <person name="Liu L."/>
            <person name="Boyd J.A."/>
            <person name="Deng Y."/>
            <person name="Parks D.H."/>
            <person name="Jiang X."/>
            <person name="Yin X."/>
            <person name="Woodcroft B.J."/>
            <person name="Tyson G.W."/>
            <person name="Hugenholtz P."/>
            <person name="Polz M.F."/>
            <person name="Zhang T."/>
        </authorList>
    </citation>
    <scope>NUCLEOTIDE SEQUENCE</scope>
    <source>
        <strain evidence="3">HKST-UBA01</strain>
    </source>
</reference>
<reference evidence="3" key="1">
    <citation type="submission" date="2020-04" db="EMBL/GenBank/DDBJ databases">
        <authorList>
            <person name="Zhang T."/>
        </authorList>
    </citation>
    <scope>NUCLEOTIDE SEQUENCE</scope>
    <source>
        <strain evidence="3">HKST-UBA01</strain>
    </source>
</reference>
<evidence type="ECO:0000313" key="3">
    <source>
        <dbReference type="EMBL" id="MCA9727647.1"/>
    </source>
</evidence>
<proteinExistence type="predicted"/>
<organism evidence="3 4">
    <name type="scientific">Eiseniibacteriota bacterium</name>
    <dbReference type="NCBI Taxonomy" id="2212470"/>
    <lineage>
        <taxon>Bacteria</taxon>
        <taxon>Candidatus Eiseniibacteriota</taxon>
    </lineage>
</organism>
<dbReference type="InterPro" id="IPR025965">
    <property type="entry name" value="FlgD/Vpr_Ig-like"/>
</dbReference>
<feature type="domain" description="FlgD/Vpr Ig-like" evidence="2">
    <location>
        <begin position="1014"/>
        <end position="1061"/>
    </location>
</feature>
<evidence type="ECO:0000259" key="2">
    <source>
        <dbReference type="Pfam" id="PF13860"/>
    </source>
</evidence>
<sequence>MSSFHSALMLILFLTLTAAAQARDFGTNQPLPLQRAGVESIDADRPSDATASSARALVDTVSYGDLGPDGFSIHGDVWDWDDPEGADPLMGWYAQDITVQAQTYGRRISADDWAGHGNEVPAPILDGVGSLWIGAFEDEADNQCWAGGLGYGNRWCQRIVSPVQSVTSAQDVTLAFRYFNDSELGFDYTTVFLHRLPDGSEVPLHPADGFSGKIGLATDSPASPPVGESYEVQITPAMLGGSTQFQLVFQFRSDGGWSDEDGAYETDYGPCGFDDVALTGGTEASYDFDDGDQAWTFETCPIGAGSYFGLGNVADYDLVEICGCGLSGNLIEFHDDEQRHPLGQREEARSNPTDILDMGTRLSGFPGELEISAEWDQYTDLPRANGVFYRPGWDYYPWVCPVNGHVGWSGRVGQNTFFYEPGPACDTHRTVATDAGVPRDCERLRFVYELYASCDAFGIPQTDCTGVDSFSPLIDNVQVRGTKVPAAPVITFAPSATGTRFQDGFGQTNGVFSPDSWGNADVNTNVNMGNQPPFVLGDSLYVTGPVSTLGHEWETRLWFRIRREGPGNKLPRYLDWKTDVASVNGNPDPTAGFAFAWMDSFQTPTGFPSRNSFVSYCREDNWYPGEAGEYSDGNEIIRDQVLNAGTAIDYFVTASYVTTPSENFFLPDTTGGYFYEFEILPGWRVDQGTPRYPCLLYVDTNSGAQRTVESALDALGVAHDRYDYNDASSNWKAPLARGAFPSTNGVPLYQLLGYRGILVNTGDLQAPMWGEDFVLFNEWLNVLECDGSVQRQGLVLNGDDIGTAIAARAPFFLNNVAGAHVVAEDYHGPISGYDENYCVRLETPSGGGELYGTTNSHAPEGYQYDAWGNWCPQSFAFDVLAPTNGGVGNRAYVDVTGGGETAYNQIARQVGGAGNYRVVIDGVSWHHLSARDAVEECVADSAHIVTAASNELAAALEWIYGGAASIPGLCIAPICEGTSSADPPEISDARVTRLYQNAPNPFNPRTLVRFSLARAGRTALTIFDASGRRVRTLVDAPMEAGLHEIVWDGTDDAGHPVASGVFWSQLQTDEFSSNKKMIVLR</sequence>
<dbReference type="Proteomes" id="UP000697710">
    <property type="component" value="Unassembled WGS sequence"/>
</dbReference>
<gene>
    <name evidence="3" type="ORF">KC729_08185</name>
</gene>
<comment type="caution">
    <text evidence="3">The sequence shown here is derived from an EMBL/GenBank/DDBJ whole genome shotgun (WGS) entry which is preliminary data.</text>
</comment>
<dbReference type="Pfam" id="PF13860">
    <property type="entry name" value="FlgD_ig"/>
    <property type="match status" value="1"/>
</dbReference>
<feature type="chain" id="PRO_5037683882" description="FlgD/Vpr Ig-like domain-containing protein" evidence="1">
    <location>
        <begin position="23"/>
        <end position="1081"/>
    </location>
</feature>
<protein>
    <recommendedName>
        <fullName evidence="2">FlgD/Vpr Ig-like domain-containing protein</fullName>
    </recommendedName>
</protein>